<accession>A0A8H5WHD9</accession>
<proteinExistence type="predicted"/>
<evidence type="ECO:0000256" key="1">
    <source>
        <dbReference type="SAM" id="MobiDB-lite"/>
    </source>
</evidence>
<dbReference type="OrthoDB" id="5093335at2759"/>
<comment type="caution">
    <text evidence="2">The sequence shown here is derived from an EMBL/GenBank/DDBJ whole genome shotgun (WGS) entry which is preliminary data.</text>
</comment>
<name>A0A8H5WHD9_FUSHE</name>
<feature type="region of interest" description="Disordered" evidence="1">
    <location>
        <begin position="93"/>
        <end position="119"/>
    </location>
</feature>
<feature type="compositionally biased region" description="Low complexity" evidence="1">
    <location>
        <begin position="101"/>
        <end position="116"/>
    </location>
</feature>
<reference evidence="2 3" key="1">
    <citation type="submission" date="2020-05" db="EMBL/GenBank/DDBJ databases">
        <title>Identification and distribution of gene clusters putatively required for synthesis of sphingolipid metabolism inhibitors in phylogenetically diverse species of the filamentous fungus Fusarium.</title>
        <authorList>
            <person name="Kim H.-S."/>
            <person name="Busman M."/>
            <person name="Brown D.W."/>
            <person name="Divon H."/>
            <person name="Uhlig S."/>
            <person name="Proctor R.H."/>
        </authorList>
    </citation>
    <scope>NUCLEOTIDE SEQUENCE [LARGE SCALE GENOMIC DNA]</scope>
    <source>
        <strain evidence="2 3">NRRL 20693</strain>
    </source>
</reference>
<sequence>MDANAEPRLEGVAPKCRVCSSSCRVVQNGWTCTSCETPYLHLPLSINGVSTNEELDSRYTTSRDIGFSMQGMSDQSSTDYHSIVITDGSKCSSQLNGDMASQVSQSQDPSSVPPTSRVDAFQGNHESVAQDFYLEENTPGSNDAGSDESGEPMELDRNDENFIQEAIYRWSLDRTAVGMGARSSDVEFALGLVDRFDLIPCAPLNGSAAVSELDVSDEMDMDE</sequence>
<dbReference type="AlphaFoldDB" id="A0A8H5WHD9"/>
<dbReference type="Proteomes" id="UP000567885">
    <property type="component" value="Unassembled WGS sequence"/>
</dbReference>
<organism evidence="2 3">
    <name type="scientific">Fusarium heterosporum</name>
    <dbReference type="NCBI Taxonomy" id="42747"/>
    <lineage>
        <taxon>Eukaryota</taxon>
        <taxon>Fungi</taxon>
        <taxon>Dikarya</taxon>
        <taxon>Ascomycota</taxon>
        <taxon>Pezizomycotina</taxon>
        <taxon>Sordariomycetes</taxon>
        <taxon>Hypocreomycetidae</taxon>
        <taxon>Hypocreales</taxon>
        <taxon>Nectriaceae</taxon>
        <taxon>Fusarium</taxon>
        <taxon>Fusarium heterosporum species complex</taxon>
    </lineage>
</organism>
<gene>
    <name evidence="2" type="ORF">FHETE_10002</name>
</gene>
<keyword evidence="3" id="KW-1185">Reference proteome</keyword>
<feature type="region of interest" description="Disordered" evidence="1">
    <location>
        <begin position="136"/>
        <end position="155"/>
    </location>
</feature>
<evidence type="ECO:0000313" key="2">
    <source>
        <dbReference type="EMBL" id="KAF5658174.1"/>
    </source>
</evidence>
<dbReference type="EMBL" id="JAAGWQ010000251">
    <property type="protein sequence ID" value="KAF5658174.1"/>
    <property type="molecule type" value="Genomic_DNA"/>
</dbReference>
<protein>
    <submittedName>
        <fullName evidence="2">Uncharacterized protein</fullName>
    </submittedName>
</protein>
<evidence type="ECO:0000313" key="3">
    <source>
        <dbReference type="Proteomes" id="UP000567885"/>
    </source>
</evidence>